<evidence type="ECO:0000256" key="2">
    <source>
        <dbReference type="ARBA" id="ARBA00023163"/>
    </source>
</evidence>
<keyword evidence="1" id="KW-0805">Transcription regulation</keyword>
<protein>
    <submittedName>
        <fullName evidence="3">Regulator</fullName>
    </submittedName>
</protein>
<dbReference type="GO" id="GO:0006355">
    <property type="term" value="P:regulation of DNA-templated transcription"/>
    <property type="evidence" value="ECO:0007669"/>
    <property type="project" value="InterPro"/>
</dbReference>
<proteinExistence type="predicted"/>
<dbReference type="Pfam" id="PF04703">
    <property type="entry name" value="FaeA"/>
    <property type="match status" value="1"/>
</dbReference>
<dbReference type="EMBL" id="WMJZ01000016">
    <property type="protein sequence ID" value="MTH47118.1"/>
    <property type="molecule type" value="Genomic_DNA"/>
</dbReference>
<evidence type="ECO:0000313" key="4">
    <source>
        <dbReference type="Proteomes" id="UP000477739"/>
    </source>
</evidence>
<dbReference type="OrthoDB" id="6588517at2"/>
<keyword evidence="4" id="KW-1185">Reference proteome</keyword>
<dbReference type="AlphaFoldDB" id="A0A6L6IN37"/>
<dbReference type="SUPFAM" id="SSF46785">
    <property type="entry name" value="Winged helix' DNA-binding domain"/>
    <property type="match status" value="1"/>
</dbReference>
<dbReference type="InterPro" id="IPR036390">
    <property type="entry name" value="WH_DNA-bd_sf"/>
</dbReference>
<sequence>MKLSLCSYNSGALHHQSSSASLDNLQMLAAEKIGISSIATVRVPEQVFILDLLKDHTTEGLSTREIADLCGISIYKVRHLLLPLEKYGQVSRDKMQKHHQWFLSKGSTEIAAHSNKGNYCLQESKLRQEHNLKF</sequence>
<dbReference type="InterPro" id="IPR006793">
    <property type="entry name" value="FaeA"/>
</dbReference>
<dbReference type="Gene3D" id="1.10.10.10">
    <property type="entry name" value="Winged helix-like DNA-binding domain superfamily/Winged helix DNA-binding domain"/>
    <property type="match status" value="1"/>
</dbReference>
<name>A0A6L6IN37_9ENTR</name>
<dbReference type="RefSeq" id="WP_155108721.1">
    <property type="nucleotide sequence ID" value="NZ_WMJZ01000016.1"/>
</dbReference>
<dbReference type="Proteomes" id="UP000477739">
    <property type="component" value="Unassembled WGS sequence"/>
</dbReference>
<evidence type="ECO:0000256" key="1">
    <source>
        <dbReference type="ARBA" id="ARBA00023015"/>
    </source>
</evidence>
<keyword evidence="2" id="KW-0804">Transcription</keyword>
<gene>
    <name evidence="3" type="ORF">GJV78_12810</name>
</gene>
<evidence type="ECO:0000313" key="3">
    <source>
        <dbReference type="EMBL" id="MTH47118.1"/>
    </source>
</evidence>
<comment type="caution">
    <text evidence="3">The sequence shown here is derived from an EMBL/GenBank/DDBJ whole genome shotgun (WGS) entry which is preliminary data.</text>
</comment>
<reference evidence="3 4" key="1">
    <citation type="submission" date="2019-11" db="EMBL/GenBank/DDBJ databases">
        <title>Escherichia alba sp. nov. isolated from the gut of plastic-eating superworms Zophobas atratus.</title>
        <authorList>
            <person name="Yang Y."/>
        </authorList>
    </citation>
    <scope>NUCLEOTIDE SEQUENCE [LARGE SCALE GENOMIC DNA]</scope>
    <source>
        <strain evidence="4">BIT-B35</strain>
    </source>
</reference>
<dbReference type="InterPro" id="IPR036388">
    <property type="entry name" value="WH-like_DNA-bd_sf"/>
</dbReference>
<accession>A0A6L6IN37</accession>
<organism evidence="3 4">
    <name type="scientific">Intestinirhabdus alba</name>
    <dbReference type="NCBI Taxonomy" id="2899544"/>
    <lineage>
        <taxon>Bacteria</taxon>
        <taxon>Pseudomonadati</taxon>
        <taxon>Pseudomonadota</taxon>
        <taxon>Gammaproteobacteria</taxon>
        <taxon>Enterobacterales</taxon>
        <taxon>Enterobacteriaceae</taxon>
        <taxon>Intestinirhabdus</taxon>
    </lineage>
</organism>